<sequence>MVPSVSVESAEEKFTSRGTFPTDGVAEAEAVGATLAGGVVVVINVVALELLLAVSYTVSLAVKLPAVV</sequence>
<reference evidence="2" key="1">
    <citation type="submission" date="2020-05" db="EMBL/GenBank/DDBJ databases">
        <authorList>
            <person name="Chiriac C."/>
            <person name="Salcher M."/>
            <person name="Ghai R."/>
            <person name="Kavagutti S V."/>
        </authorList>
    </citation>
    <scope>NUCLEOTIDE SEQUENCE</scope>
</reference>
<organism evidence="2">
    <name type="scientific">freshwater metagenome</name>
    <dbReference type="NCBI Taxonomy" id="449393"/>
    <lineage>
        <taxon>unclassified sequences</taxon>
        <taxon>metagenomes</taxon>
        <taxon>ecological metagenomes</taxon>
    </lineage>
</organism>
<evidence type="ECO:0000256" key="1">
    <source>
        <dbReference type="SAM" id="Phobius"/>
    </source>
</evidence>
<protein>
    <submittedName>
        <fullName evidence="2">Unannotated protein</fullName>
    </submittedName>
</protein>
<keyword evidence="1" id="KW-0472">Membrane</keyword>
<keyword evidence="1" id="KW-0812">Transmembrane</keyword>
<evidence type="ECO:0000313" key="2">
    <source>
        <dbReference type="EMBL" id="CAB4999987.1"/>
    </source>
</evidence>
<dbReference type="AlphaFoldDB" id="A0A6J7P3S7"/>
<accession>A0A6J7P3S7</accession>
<proteinExistence type="predicted"/>
<dbReference type="EMBL" id="CAFBOG010000291">
    <property type="protein sequence ID" value="CAB4999987.1"/>
    <property type="molecule type" value="Genomic_DNA"/>
</dbReference>
<name>A0A6J7P3S7_9ZZZZ</name>
<feature type="transmembrane region" description="Helical" evidence="1">
    <location>
        <begin position="30"/>
        <end position="54"/>
    </location>
</feature>
<keyword evidence="1" id="KW-1133">Transmembrane helix</keyword>
<gene>
    <name evidence="2" type="ORF">UFOPK3914_02078</name>
</gene>